<dbReference type="GeneID" id="110221245"/>
<sequence length="519" mass="57834">MVRSSSKPQFPRTRRPSPPPQADVQSAQPLIWSRACALLQPTSAAPRRACSCPRPAPPRPRRHDPPPPPHRGGSSNGKMEATELLVVLLLFALLALLIVVLAAQGRRRWNQKCGDPLDEQKTNGVSFHKSQAHRKQKQRYHKEKPHQHIFVHALLAAELKGHSGNVSSMDFSNNGKYLATCADDRTIHIWSTKDFLHREHRSLRVNVKLDHATLVRFSPDCRALIAWLANGDTISVFKMKKKDDGNSSFQPMEEDFPKRHKAPVINVGIAETGKFIMSVSSDTTIIIWTLKGEVLSIINTNQMNNTYALISPCSRFVGSCGFTPDAKVWEVCFNKNGQFREVTRAFELKGHTAGIHFLAFSNDSCRMATVSKDGTWKLWATDVEYKQQQDPYVLLTGPYGEAASTPCILALSPDAQVLALASGNNIRLYNTKRGEAEESFDKVHEDRVAEMAFDTTGRFLASCGDRVVKIFHNTTGQRAIVEKMRGLLKQGPTETTRQRLSQQLAQAQATLKRLGAGKV</sequence>
<dbReference type="GO" id="GO:0030968">
    <property type="term" value="P:endoplasmic reticulum unfolded protein response"/>
    <property type="evidence" value="ECO:0007669"/>
    <property type="project" value="Ensembl"/>
</dbReference>
<dbReference type="PANTHER" id="PTHR44321">
    <property type="entry name" value="TRANSDUCIN BETA-LIKE PROTEIN 2"/>
    <property type="match status" value="1"/>
</dbReference>
<organism evidence="4 5">
    <name type="scientific">Phascolarctos cinereus</name>
    <name type="common">Koala</name>
    <dbReference type="NCBI Taxonomy" id="38626"/>
    <lineage>
        <taxon>Eukaryota</taxon>
        <taxon>Metazoa</taxon>
        <taxon>Chordata</taxon>
        <taxon>Craniata</taxon>
        <taxon>Vertebrata</taxon>
        <taxon>Euteleostomi</taxon>
        <taxon>Mammalia</taxon>
        <taxon>Metatheria</taxon>
        <taxon>Diprotodontia</taxon>
        <taxon>Phascolarctidae</taxon>
        <taxon>Phascolarctos</taxon>
    </lineage>
</organism>
<reference evidence="5" key="1">
    <citation type="submission" date="2025-08" db="UniProtKB">
        <authorList>
            <consortium name="RefSeq"/>
        </authorList>
    </citation>
    <scope>IDENTIFICATION</scope>
    <source>
        <tissue evidence="5">Spleen</tissue>
    </source>
</reference>
<dbReference type="RefSeq" id="XP_020861338.1">
    <property type="nucleotide sequence ID" value="XM_021005679.1"/>
</dbReference>
<dbReference type="SMART" id="SM00320">
    <property type="entry name" value="WD40"/>
    <property type="match status" value="6"/>
</dbReference>
<name>A0A6P5LVV1_PHACI</name>
<keyword evidence="3" id="KW-1133">Transmembrane helix</keyword>
<evidence type="ECO:0000256" key="1">
    <source>
        <dbReference type="PROSITE-ProRule" id="PRU00221"/>
    </source>
</evidence>
<dbReference type="Pfam" id="PF00400">
    <property type="entry name" value="WD40"/>
    <property type="match status" value="3"/>
</dbReference>
<dbReference type="SUPFAM" id="SSF50978">
    <property type="entry name" value="WD40 repeat-like"/>
    <property type="match status" value="1"/>
</dbReference>
<feature type="repeat" description="WD" evidence="1">
    <location>
        <begin position="348"/>
        <end position="379"/>
    </location>
</feature>
<dbReference type="Proteomes" id="UP000515140">
    <property type="component" value="Unplaced"/>
</dbReference>
<evidence type="ECO:0000256" key="3">
    <source>
        <dbReference type="SAM" id="Phobius"/>
    </source>
</evidence>
<feature type="compositionally biased region" description="Low complexity" evidence="2">
    <location>
        <begin position="43"/>
        <end position="53"/>
    </location>
</feature>
<dbReference type="InParanoid" id="A0A6P5LVV1"/>
<keyword evidence="3" id="KW-0812">Transmembrane</keyword>
<feature type="repeat" description="WD" evidence="1">
    <location>
        <begin position="257"/>
        <end position="291"/>
    </location>
</feature>
<gene>
    <name evidence="5" type="primary">TBL2</name>
</gene>
<feature type="region of interest" description="Disordered" evidence="2">
    <location>
        <begin position="1"/>
        <end position="26"/>
    </location>
</feature>
<dbReference type="FunCoup" id="A0A6P5LVV1">
    <property type="interactions" value="1449"/>
</dbReference>
<dbReference type="InterPro" id="IPR036322">
    <property type="entry name" value="WD40_repeat_dom_sf"/>
</dbReference>
<evidence type="ECO:0000313" key="5">
    <source>
        <dbReference type="RefSeq" id="XP_020861338.1"/>
    </source>
</evidence>
<evidence type="ECO:0000313" key="4">
    <source>
        <dbReference type="Proteomes" id="UP000515140"/>
    </source>
</evidence>
<evidence type="ECO:0000256" key="2">
    <source>
        <dbReference type="SAM" id="MobiDB-lite"/>
    </source>
</evidence>
<keyword evidence="4" id="KW-1185">Reference proteome</keyword>
<dbReference type="GO" id="GO:0071456">
    <property type="term" value="P:cellular response to hypoxia"/>
    <property type="evidence" value="ECO:0007669"/>
    <property type="project" value="Ensembl"/>
</dbReference>
<dbReference type="Gene3D" id="2.130.10.10">
    <property type="entry name" value="YVTN repeat-like/Quinoprotein amine dehydrogenase"/>
    <property type="match status" value="2"/>
</dbReference>
<dbReference type="GO" id="GO:0042149">
    <property type="term" value="P:cellular response to glucose starvation"/>
    <property type="evidence" value="ECO:0007669"/>
    <property type="project" value="Ensembl"/>
</dbReference>
<accession>A0A6P5LVV1</accession>
<dbReference type="KEGG" id="pcw:110221245"/>
<dbReference type="PROSITE" id="PS50082">
    <property type="entry name" value="WD_REPEATS_2"/>
    <property type="match status" value="3"/>
</dbReference>
<dbReference type="InterPro" id="IPR001680">
    <property type="entry name" value="WD40_rpt"/>
</dbReference>
<dbReference type="InterPro" id="IPR015943">
    <property type="entry name" value="WD40/YVTN_repeat-like_dom_sf"/>
</dbReference>
<dbReference type="CTD" id="26608"/>
<feature type="region of interest" description="Disordered" evidence="2">
    <location>
        <begin position="42"/>
        <end position="77"/>
    </location>
</feature>
<dbReference type="InterPro" id="IPR042410">
    <property type="entry name" value="WBSCR13"/>
</dbReference>
<dbReference type="GO" id="GO:0005783">
    <property type="term" value="C:endoplasmic reticulum"/>
    <property type="evidence" value="ECO:0007669"/>
    <property type="project" value="Ensembl"/>
</dbReference>
<dbReference type="GO" id="GO:0051219">
    <property type="term" value="F:phosphoprotein binding"/>
    <property type="evidence" value="ECO:0007669"/>
    <property type="project" value="Ensembl"/>
</dbReference>
<feature type="transmembrane region" description="Helical" evidence="3">
    <location>
        <begin position="84"/>
        <end position="103"/>
    </location>
</feature>
<dbReference type="AlphaFoldDB" id="A0A6P5LVV1"/>
<protein>
    <submittedName>
        <fullName evidence="5">Transducin beta-like protein 2</fullName>
    </submittedName>
</protein>
<feature type="repeat" description="WD" evidence="1">
    <location>
        <begin position="159"/>
        <end position="191"/>
    </location>
</feature>
<keyword evidence="3" id="KW-0472">Membrane</keyword>
<proteinExistence type="predicted"/>
<dbReference type="PANTHER" id="PTHR44321:SF1">
    <property type="entry name" value="TRANSDUCIN BETA-LIKE PROTEIN 2"/>
    <property type="match status" value="1"/>
</dbReference>
<dbReference type="GO" id="GO:0031369">
    <property type="term" value="F:translation initiation factor binding"/>
    <property type="evidence" value="ECO:0007669"/>
    <property type="project" value="Ensembl"/>
</dbReference>
<dbReference type="PROSITE" id="PS50294">
    <property type="entry name" value="WD_REPEATS_REGION"/>
    <property type="match status" value="2"/>
</dbReference>
<keyword evidence="1" id="KW-0853">WD repeat</keyword>
<dbReference type="GO" id="GO:0019901">
    <property type="term" value="F:protein kinase binding"/>
    <property type="evidence" value="ECO:0007669"/>
    <property type="project" value="Ensembl"/>
</dbReference>